<name>K1XCL5_MARBU</name>
<feature type="signal peptide" evidence="1">
    <location>
        <begin position="1"/>
        <end position="20"/>
    </location>
</feature>
<reference evidence="2 3" key="1">
    <citation type="journal article" date="2012" name="BMC Genomics">
        <title>Sequencing the genome of Marssonina brunnea reveals fungus-poplar co-evolution.</title>
        <authorList>
            <person name="Zhu S."/>
            <person name="Cao Y.-Z."/>
            <person name="Jiang C."/>
            <person name="Tan B.-Y."/>
            <person name="Wang Z."/>
            <person name="Feng S."/>
            <person name="Zhang L."/>
            <person name="Su X.-H."/>
            <person name="Brejova B."/>
            <person name="Vinar T."/>
            <person name="Xu M."/>
            <person name="Wang M.-X."/>
            <person name="Zhang S.-G."/>
            <person name="Huang M.-R."/>
            <person name="Wu R."/>
            <person name="Zhou Y."/>
        </authorList>
    </citation>
    <scope>NUCLEOTIDE SEQUENCE [LARGE SCALE GENOMIC DNA]</scope>
    <source>
        <strain evidence="2 3">MB_m1</strain>
    </source>
</reference>
<dbReference type="HOGENOM" id="CLU_1713652_0_0_1"/>
<feature type="chain" id="PRO_5003855052" evidence="1">
    <location>
        <begin position="21"/>
        <end position="153"/>
    </location>
</feature>
<protein>
    <submittedName>
        <fullName evidence="2">Uncharacterized protein</fullName>
    </submittedName>
</protein>
<dbReference type="AlphaFoldDB" id="K1XCL5"/>
<keyword evidence="1" id="KW-0732">Signal</keyword>
<dbReference type="OrthoDB" id="10328311at2759"/>
<dbReference type="KEGG" id="mbe:MBM_03496"/>
<dbReference type="InParanoid" id="K1XCL5"/>
<dbReference type="RefSeq" id="XP_007291385.1">
    <property type="nucleotide sequence ID" value="XM_007291323.1"/>
</dbReference>
<accession>K1XCL5</accession>
<evidence type="ECO:0000313" key="2">
    <source>
        <dbReference type="EMBL" id="EKD18503.1"/>
    </source>
</evidence>
<organism evidence="2 3">
    <name type="scientific">Marssonina brunnea f. sp. multigermtubi (strain MB_m1)</name>
    <name type="common">Marssonina leaf spot fungus</name>
    <dbReference type="NCBI Taxonomy" id="1072389"/>
    <lineage>
        <taxon>Eukaryota</taxon>
        <taxon>Fungi</taxon>
        <taxon>Dikarya</taxon>
        <taxon>Ascomycota</taxon>
        <taxon>Pezizomycotina</taxon>
        <taxon>Leotiomycetes</taxon>
        <taxon>Helotiales</taxon>
        <taxon>Drepanopezizaceae</taxon>
        <taxon>Drepanopeziza</taxon>
    </lineage>
</organism>
<dbReference type="EMBL" id="JH921433">
    <property type="protein sequence ID" value="EKD18503.1"/>
    <property type="molecule type" value="Genomic_DNA"/>
</dbReference>
<evidence type="ECO:0000256" key="1">
    <source>
        <dbReference type="SAM" id="SignalP"/>
    </source>
</evidence>
<proteinExistence type="predicted"/>
<keyword evidence="3" id="KW-1185">Reference proteome</keyword>
<gene>
    <name evidence="2" type="ORF">MBM_03496</name>
</gene>
<dbReference type="GeneID" id="18759431"/>
<evidence type="ECO:0000313" key="3">
    <source>
        <dbReference type="Proteomes" id="UP000006753"/>
    </source>
</evidence>
<sequence>MPPQLTASNLLLLELHPTLPSPSAVVDPTKPCDTTFVGVKVEDIKAECRRVKMRDSGSRFDSVRYLLNDHLNALQAELDACRSGTLEEAKAYWTIRIFHVYAMMEKTLADGGEELARLVLACGPYDKSAENSIRVMKWLLLGVEAKMAGDSVA</sequence>
<dbReference type="Proteomes" id="UP000006753">
    <property type="component" value="Unassembled WGS sequence"/>
</dbReference>